<comment type="caution">
    <text evidence="2">The sequence shown here is derived from an EMBL/GenBank/DDBJ whole genome shotgun (WGS) entry which is preliminary data.</text>
</comment>
<evidence type="ECO:0000259" key="1">
    <source>
        <dbReference type="Pfam" id="PF26215"/>
    </source>
</evidence>
<dbReference type="InterPro" id="IPR058912">
    <property type="entry name" value="HTH_animal"/>
</dbReference>
<dbReference type="EMBL" id="QMKO01001676">
    <property type="protein sequence ID" value="RTG87460.1"/>
    <property type="molecule type" value="Genomic_DNA"/>
</dbReference>
<sequence>KRNLVKCLANRAIKICSVDTIDRELQHIHNILIELGYPLGFLKKHLRVKKRKIVTLTANKKPLFLKLQFNGDLASDVLRDRLTKSVKRTFNAANLCLSYSTRSMVIPQLKDKLPGYATSMCIYEFSCSCGESYIGRTTRQLNQRVSEHLPSWLGKGYVKTIRSSVLSHLIDSGHIVDRNKSFKVIYRIPTSFPYGVRSRLLHIAEAIGIRANKPSLCVQKKFVTPLSLPWP</sequence>
<reference evidence="2 3" key="1">
    <citation type="journal article" date="2019" name="PLoS Pathog.">
        <title>Genome sequence of the bovine parasite Schistosoma bovis Tanzania.</title>
        <authorList>
            <person name="Oey H."/>
            <person name="Zakrzewski M."/>
            <person name="Gobert G."/>
            <person name="Gravermann K."/>
            <person name="Stoye J."/>
            <person name="Jones M."/>
            <person name="Mcmanus D."/>
            <person name="Krause L."/>
        </authorList>
    </citation>
    <scope>NUCLEOTIDE SEQUENCE [LARGE SCALE GENOMIC DNA]</scope>
    <source>
        <strain evidence="2 3">TAN1997</strain>
    </source>
</reference>
<feature type="domain" description="Helix-turn-helix" evidence="1">
    <location>
        <begin position="1"/>
        <end position="46"/>
    </location>
</feature>
<feature type="non-terminal residue" evidence="2">
    <location>
        <position position="1"/>
    </location>
</feature>
<dbReference type="STRING" id="6184.A0A430QIE1"/>
<dbReference type="AlphaFoldDB" id="A0A430QIE1"/>
<name>A0A430QIE1_SCHBO</name>
<keyword evidence="3" id="KW-1185">Reference proteome</keyword>
<dbReference type="Pfam" id="PF26215">
    <property type="entry name" value="HTH_animal"/>
    <property type="match status" value="1"/>
</dbReference>
<evidence type="ECO:0000313" key="3">
    <source>
        <dbReference type="Proteomes" id="UP000290809"/>
    </source>
</evidence>
<organism evidence="2 3">
    <name type="scientific">Schistosoma bovis</name>
    <name type="common">Blood fluke</name>
    <dbReference type="NCBI Taxonomy" id="6184"/>
    <lineage>
        <taxon>Eukaryota</taxon>
        <taxon>Metazoa</taxon>
        <taxon>Spiralia</taxon>
        <taxon>Lophotrochozoa</taxon>
        <taxon>Platyhelminthes</taxon>
        <taxon>Trematoda</taxon>
        <taxon>Digenea</taxon>
        <taxon>Strigeidida</taxon>
        <taxon>Schistosomatoidea</taxon>
        <taxon>Schistosomatidae</taxon>
        <taxon>Schistosoma</taxon>
    </lineage>
</organism>
<protein>
    <recommendedName>
        <fullName evidence="1">Helix-turn-helix domain-containing protein</fullName>
    </recommendedName>
</protein>
<dbReference type="Proteomes" id="UP000290809">
    <property type="component" value="Unassembled WGS sequence"/>
</dbReference>
<gene>
    <name evidence="2" type="ORF">DC041_0008181</name>
</gene>
<accession>A0A430QIE1</accession>
<proteinExistence type="predicted"/>
<evidence type="ECO:0000313" key="2">
    <source>
        <dbReference type="EMBL" id="RTG87460.1"/>
    </source>
</evidence>